<reference evidence="2" key="1">
    <citation type="submission" date="2015-07" db="EMBL/GenBank/DDBJ databases">
        <title>Complete genome sequence and phylogenetic analysis of Limnochorda pilosa.</title>
        <authorList>
            <person name="Watanabe M."/>
            <person name="Kojima H."/>
            <person name="Fukui M."/>
        </authorList>
    </citation>
    <scope>NUCLEOTIDE SEQUENCE [LARGE SCALE GENOMIC DNA]</scope>
    <source>
        <strain evidence="2">HC45</strain>
    </source>
</reference>
<name>A0A0K2SL66_LIMPI</name>
<accession>A0A0K2SL66</accession>
<dbReference type="KEGG" id="lpil:LIP_2017"/>
<organism evidence="1 2">
    <name type="scientific">Limnochorda pilosa</name>
    <dbReference type="NCBI Taxonomy" id="1555112"/>
    <lineage>
        <taxon>Bacteria</taxon>
        <taxon>Bacillati</taxon>
        <taxon>Bacillota</taxon>
        <taxon>Limnochordia</taxon>
        <taxon>Limnochordales</taxon>
        <taxon>Limnochordaceae</taxon>
        <taxon>Limnochorda</taxon>
    </lineage>
</organism>
<sequence length="46" mass="4861">MRRSFSRALRIGVLVLASVLLLSIATVSAEKAEPCPPVPSPTAQVK</sequence>
<evidence type="ECO:0000313" key="2">
    <source>
        <dbReference type="Proteomes" id="UP000065807"/>
    </source>
</evidence>
<reference evidence="2" key="2">
    <citation type="journal article" date="2016" name="Int. J. Syst. Evol. Microbiol.">
        <title>Complete genome sequence and cell structure of Limnochorda pilosa, a Gram-negative spore-former within the phylum Firmicutes.</title>
        <authorList>
            <person name="Watanabe M."/>
            <person name="Kojima H."/>
            <person name="Fukui M."/>
        </authorList>
    </citation>
    <scope>NUCLEOTIDE SEQUENCE [LARGE SCALE GENOMIC DNA]</scope>
    <source>
        <strain evidence="2">HC45</strain>
    </source>
</reference>
<dbReference type="RefSeq" id="WP_158509617.1">
    <property type="nucleotide sequence ID" value="NZ_AP014924.1"/>
</dbReference>
<keyword evidence="2" id="KW-1185">Reference proteome</keyword>
<dbReference type="EMBL" id="AP014924">
    <property type="protein sequence ID" value="BAS27858.1"/>
    <property type="molecule type" value="Genomic_DNA"/>
</dbReference>
<proteinExistence type="predicted"/>
<dbReference type="AlphaFoldDB" id="A0A0K2SL66"/>
<dbReference type="Proteomes" id="UP000065807">
    <property type="component" value="Chromosome"/>
</dbReference>
<evidence type="ECO:0000313" key="1">
    <source>
        <dbReference type="EMBL" id="BAS27858.1"/>
    </source>
</evidence>
<gene>
    <name evidence="1" type="ORF">LIP_2017</name>
</gene>
<protein>
    <submittedName>
        <fullName evidence="1">Uncharacterized protein</fullName>
    </submittedName>
</protein>